<reference evidence="1" key="1">
    <citation type="submission" date="2021-06" db="EMBL/GenBank/DDBJ databases">
        <authorList>
            <person name="Kallberg Y."/>
            <person name="Tangrot J."/>
            <person name="Rosling A."/>
        </authorList>
    </citation>
    <scope>NUCLEOTIDE SEQUENCE</scope>
    <source>
        <strain evidence="1">MA461A</strain>
    </source>
</reference>
<sequence>MSEVDEKLQLEDLDLDHHYTFQEFEILNEELKTCAPLEIKGQTIDLFEFDNTGKLIPMPQATICAEVVVAKIASRLDRWNEQTYQNGAITTSQGGFNFNSRGKTIRAPDVAFMPRNIYCNLTEQQRWSFRGEPFTPIFIVEVGVIENKSDFDKLDSKFRDVYFGEGTSVKLGWIIDPKNKKIWVYKKTRTNVLRCYDHGWKDLEILPEFVLHIKCIEDVINQKSVESPESKLRQCLECDQNFTSKYKFLKHYEEAH</sequence>
<dbReference type="Proteomes" id="UP000789920">
    <property type="component" value="Unassembled WGS sequence"/>
</dbReference>
<evidence type="ECO:0000313" key="2">
    <source>
        <dbReference type="Proteomes" id="UP000789920"/>
    </source>
</evidence>
<proteinExistence type="predicted"/>
<comment type="caution">
    <text evidence="1">The sequence shown here is derived from an EMBL/GenBank/DDBJ whole genome shotgun (WGS) entry which is preliminary data.</text>
</comment>
<protein>
    <submittedName>
        <fullName evidence="1">10344_t:CDS:1</fullName>
    </submittedName>
</protein>
<name>A0ACA9QHA2_9GLOM</name>
<organism evidence="1 2">
    <name type="scientific">Racocetra persica</name>
    <dbReference type="NCBI Taxonomy" id="160502"/>
    <lineage>
        <taxon>Eukaryota</taxon>
        <taxon>Fungi</taxon>
        <taxon>Fungi incertae sedis</taxon>
        <taxon>Mucoromycota</taxon>
        <taxon>Glomeromycotina</taxon>
        <taxon>Glomeromycetes</taxon>
        <taxon>Diversisporales</taxon>
        <taxon>Gigasporaceae</taxon>
        <taxon>Racocetra</taxon>
    </lineage>
</organism>
<keyword evidence="2" id="KW-1185">Reference proteome</keyword>
<evidence type="ECO:0000313" key="1">
    <source>
        <dbReference type="EMBL" id="CAG8751076.1"/>
    </source>
</evidence>
<dbReference type="EMBL" id="CAJVQC010032427">
    <property type="protein sequence ID" value="CAG8751076.1"/>
    <property type="molecule type" value="Genomic_DNA"/>
</dbReference>
<accession>A0ACA9QHA2</accession>
<gene>
    <name evidence="1" type="ORF">RPERSI_LOCUS14190</name>
</gene>